<evidence type="ECO:0000313" key="2">
    <source>
        <dbReference type="EMBL" id="EUT90387.1"/>
    </source>
</evidence>
<keyword evidence="1" id="KW-0472">Membrane</keyword>
<sequence>MTLKFVKNYLFYINFILQFLRDLKISYDLKSFKIPRNGNIHKYLYSTRIIKNMANYFIHYTYSKELKIREWEFYSGSLKKYYVVTCFSFIVKYNIIYKNIILQFFFLKKGKFFLGGVDWSKLLIHFINLSILLYYKKGNTCITSK</sequence>
<accession>W7GAJ3</accession>
<dbReference type="Proteomes" id="UP000030666">
    <property type="component" value="Unassembled WGS sequence"/>
</dbReference>
<organism evidence="2">
    <name type="scientific">Plasmodium falciparum Santa Lucia</name>
    <dbReference type="NCBI Taxonomy" id="478859"/>
    <lineage>
        <taxon>Eukaryota</taxon>
        <taxon>Sar</taxon>
        <taxon>Alveolata</taxon>
        <taxon>Apicomplexa</taxon>
        <taxon>Aconoidasida</taxon>
        <taxon>Haemosporida</taxon>
        <taxon>Plasmodiidae</taxon>
        <taxon>Plasmodium</taxon>
        <taxon>Plasmodium (Laverania)</taxon>
    </lineage>
</organism>
<keyword evidence="1" id="KW-1133">Transmembrane helix</keyword>
<dbReference type="EMBL" id="KE123481">
    <property type="protein sequence ID" value="EUT90387.1"/>
    <property type="molecule type" value="Genomic_DNA"/>
</dbReference>
<reference evidence="2" key="1">
    <citation type="submission" date="2013-02" db="EMBL/GenBank/DDBJ databases">
        <title>The Genome Sequence of Plasmodium falciparum Santa Lucia.</title>
        <authorList>
            <consortium name="The Broad Institute Genome Sequencing Platform"/>
            <consortium name="The Broad Institute Genome Sequencing Center for Infectious Disease"/>
            <person name="Neafsey D."/>
            <person name="Cheeseman I."/>
            <person name="Volkman S."/>
            <person name="Adams J."/>
            <person name="Walker B."/>
            <person name="Young S.K."/>
            <person name="Zeng Q."/>
            <person name="Gargeya S."/>
            <person name="Fitzgerald M."/>
            <person name="Haas B."/>
            <person name="Abouelleil A."/>
            <person name="Alvarado L."/>
            <person name="Arachchi H.M."/>
            <person name="Berlin A.M."/>
            <person name="Chapman S.B."/>
            <person name="Dewar J."/>
            <person name="Goldberg J."/>
            <person name="Griggs A."/>
            <person name="Gujja S."/>
            <person name="Hansen M."/>
            <person name="Howarth C."/>
            <person name="Imamovic A."/>
            <person name="Larimer J."/>
            <person name="McCowan C."/>
            <person name="Murphy C."/>
            <person name="Neiman D."/>
            <person name="Pearson M."/>
            <person name="Priest M."/>
            <person name="Roberts A."/>
            <person name="Saif S."/>
            <person name="Shea T."/>
            <person name="Sisk P."/>
            <person name="Sykes S."/>
            <person name="Wortman J."/>
            <person name="Nusbaum C."/>
            <person name="Birren B."/>
        </authorList>
    </citation>
    <scope>NUCLEOTIDE SEQUENCE [LARGE SCALE GENOMIC DNA]</scope>
    <source>
        <strain evidence="2">Santa Lucia</strain>
    </source>
</reference>
<proteinExistence type="predicted"/>
<evidence type="ECO:0000256" key="1">
    <source>
        <dbReference type="SAM" id="Phobius"/>
    </source>
</evidence>
<gene>
    <name evidence="2" type="ORF">PFAG_01198</name>
</gene>
<feature type="transmembrane region" description="Helical" evidence="1">
    <location>
        <begin position="112"/>
        <end position="135"/>
    </location>
</feature>
<protein>
    <submittedName>
        <fullName evidence="2">Uncharacterized protein</fullName>
    </submittedName>
</protein>
<dbReference type="AlphaFoldDB" id="W7GAJ3"/>
<keyword evidence="1" id="KW-0812">Transmembrane</keyword>
<name>W7GAJ3_PLAFA</name>
<feature type="transmembrane region" description="Helical" evidence="1">
    <location>
        <begin position="81"/>
        <end position="106"/>
    </location>
</feature>